<dbReference type="NCBIfam" id="NF045971">
    <property type="entry name" value="conju_CD1110"/>
    <property type="match status" value="1"/>
</dbReference>
<dbReference type="RefSeq" id="WP_118030584.1">
    <property type="nucleotide sequence ID" value="NZ_QSFV01000023.1"/>
</dbReference>
<dbReference type="Pfam" id="PF19044">
    <property type="entry name" value="P-loop_TraG"/>
    <property type="match status" value="1"/>
</dbReference>
<name>A0A413T646_9FIRM</name>
<dbReference type="AlphaFoldDB" id="A0A413T646"/>
<dbReference type="InterPro" id="IPR051162">
    <property type="entry name" value="T4SS_component"/>
</dbReference>
<evidence type="ECO:0000313" key="3">
    <source>
        <dbReference type="Proteomes" id="UP000285740"/>
    </source>
</evidence>
<dbReference type="Gene3D" id="3.40.50.300">
    <property type="entry name" value="P-loop containing nucleotide triphosphate hydrolases"/>
    <property type="match status" value="1"/>
</dbReference>
<sequence>MGIFKDNFTLLKKASEPLYKTPKSVQQTIEILKISEGGIFEVAPGKYSKSYKFSDVNYTTRSEDEQESFFQKYCKCLNSLDCVFKITVNNKNKDMEALKRDVMLSYENDGFDKMRKSYNNIIEEKIMEGRQGIEQERYITITIERKNFEEAKAQFTTIENSMFKSFSELGSRLIPLTGDERLKVLHDYYRLGREEEFDFCIRDRKKTGADFRNDICNSKLKFYQDYYEDESKVCRAIYIKKYPTYLSDRFFTELTFFPIHSITSVDVVPVPKDMTMRILQKKYLGIESDIIKQQQTRNKNNDFSSEISYTTRRQKAEIEDIMNNVRENDESLFFVGVTMVVMADTLEELDSICESIDSIARGAGCSIDICQYKQREALNTALPIGVRQIETMRTMLTQSLAVLMPFNIQELCDKGGIYYGVNQVSKNIIVGNRKKLLNGNGFIFGVSGAGKSFQAKMEMGSVLLSTKDNVICVDPMNEYEDVVEKYNGTYINISNNTKNYINPMDMDVWNLDVLDSKGWVRDKCQFMLSICEQIMKEITPQQRSIISRCVKDLYMEIARSKEKYIPTMEDLYNKLLEQNDKEAKDVALGLEIFVTGALNIFNHQTNINVNNRFIVYGIRDLGESLAPLAMLVMMETIQQKIIDNGERGIATWFYIDEVHVLLNSPFSAEYLRQMWKKVRKQGGLCTGITQNIVDLLMSETSTTMLSNSAFILLLNQSSKDIEKIVESLEISEEQLNYVIDSPSGCGLIKCGSRMVPFDNVITKNSELYKLYNTNLYEKMEIGGV</sequence>
<accession>A0A413T646</accession>
<feature type="domain" description="TraG P-loop" evidence="1">
    <location>
        <begin position="436"/>
        <end position="738"/>
    </location>
</feature>
<dbReference type="InterPro" id="IPR027417">
    <property type="entry name" value="P-loop_NTPase"/>
</dbReference>
<dbReference type="InterPro" id="IPR043964">
    <property type="entry name" value="P-loop_TraG"/>
</dbReference>
<dbReference type="Gene3D" id="1.10.8.730">
    <property type="match status" value="1"/>
</dbReference>
<dbReference type="PANTHER" id="PTHR30121:SF6">
    <property type="entry name" value="SLR6007 PROTEIN"/>
    <property type="match status" value="1"/>
</dbReference>
<evidence type="ECO:0000313" key="2">
    <source>
        <dbReference type="EMBL" id="RHA79824.1"/>
    </source>
</evidence>
<dbReference type="EMBL" id="QSFV01000023">
    <property type="protein sequence ID" value="RHA79824.1"/>
    <property type="molecule type" value="Genomic_DNA"/>
</dbReference>
<dbReference type="PANTHER" id="PTHR30121">
    <property type="entry name" value="UNCHARACTERIZED PROTEIN YJGR-RELATED"/>
    <property type="match status" value="1"/>
</dbReference>
<dbReference type="Proteomes" id="UP000285740">
    <property type="component" value="Unassembled WGS sequence"/>
</dbReference>
<organism evidence="2 3">
    <name type="scientific">Eubacterium ventriosum</name>
    <dbReference type="NCBI Taxonomy" id="39496"/>
    <lineage>
        <taxon>Bacteria</taxon>
        <taxon>Bacillati</taxon>
        <taxon>Bacillota</taxon>
        <taxon>Clostridia</taxon>
        <taxon>Eubacteriales</taxon>
        <taxon>Eubacteriaceae</taxon>
        <taxon>Eubacterium</taxon>
    </lineage>
</organism>
<gene>
    <name evidence="2" type="ORF">DW918_07575</name>
</gene>
<reference evidence="2 3" key="1">
    <citation type="submission" date="2018-08" db="EMBL/GenBank/DDBJ databases">
        <title>A genome reference for cultivated species of the human gut microbiota.</title>
        <authorList>
            <person name="Zou Y."/>
            <person name="Xue W."/>
            <person name="Luo G."/>
        </authorList>
    </citation>
    <scope>NUCLEOTIDE SEQUENCE [LARGE SCALE GENOMIC DNA]</scope>
    <source>
        <strain evidence="2 3">AM42-30</strain>
    </source>
</reference>
<proteinExistence type="predicted"/>
<dbReference type="SUPFAM" id="SSF52540">
    <property type="entry name" value="P-loop containing nucleoside triphosphate hydrolases"/>
    <property type="match status" value="1"/>
</dbReference>
<comment type="caution">
    <text evidence="2">The sequence shown here is derived from an EMBL/GenBank/DDBJ whole genome shotgun (WGS) entry which is preliminary data.</text>
</comment>
<evidence type="ECO:0000259" key="1">
    <source>
        <dbReference type="Pfam" id="PF19044"/>
    </source>
</evidence>
<protein>
    <recommendedName>
        <fullName evidence="1">TraG P-loop domain-containing protein</fullName>
    </recommendedName>
</protein>